<evidence type="ECO:0000313" key="1">
    <source>
        <dbReference type="EMBL" id="TSB44970.1"/>
    </source>
</evidence>
<organism evidence="1 2">
    <name type="scientific">Alkalicoccobacillus porphyridii</name>
    <dbReference type="NCBI Taxonomy" id="2597270"/>
    <lineage>
        <taxon>Bacteria</taxon>
        <taxon>Bacillati</taxon>
        <taxon>Bacillota</taxon>
        <taxon>Bacilli</taxon>
        <taxon>Bacillales</taxon>
        <taxon>Bacillaceae</taxon>
        <taxon>Alkalicoccobacillus</taxon>
    </lineage>
</organism>
<dbReference type="InterPro" id="IPR014852">
    <property type="entry name" value="YwhD"/>
</dbReference>
<evidence type="ECO:0008006" key="3">
    <source>
        <dbReference type="Google" id="ProtNLM"/>
    </source>
</evidence>
<dbReference type="Pfam" id="PF08741">
    <property type="entry name" value="YwhD"/>
    <property type="match status" value="1"/>
</dbReference>
<gene>
    <name evidence="1" type="ORF">FN960_18520</name>
</gene>
<keyword evidence="2" id="KW-1185">Reference proteome</keyword>
<dbReference type="RefSeq" id="WP_143850362.1">
    <property type="nucleotide sequence ID" value="NZ_VLXZ01000016.1"/>
</dbReference>
<name>A0A553ZU17_9BACI</name>
<dbReference type="Proteomes" id="UP000318521">
    <property type="component" value="Unassembled WGS sequence"/>
</dbReference>
<reference evidence="1 2" key="1">
    <citation type="submission" date="2019-07" db="EMBL/GenBank/DDBJ databases">
        <authorList>
            <person name="Park Y.J."/>
            <person name="Jeong S.E."/>
            <person name="Jung H.S."/>
        </authorList>
    </citation>
    <scope>NUCLEOTIDE SEQUENCE [LARGE SCALE GENOMIC DNA]</scope>
    <source>
        <strain evidence="2">P16(2019)</strain>
    </source>
</reference>
<dbReference type="AlphaFoldDB" id="A0A553ZU17"/>
<protein>
    <recommendedName>
        <fullName evidence="3">YwhD family protein</fullName>
    </recommendedName>
</protein>
<accession>A0A553ZU17</accession>
<dbReference type="OrthoDB" id="2374547at2"/>
<evidence type="ECO:0000313" key="2">
    <source>
        <dbReference type="Proteomes" id="UP000318521"/>
    </source>
</evidence>
<comment type="caution">
    <text evidence="1">The sequence shown here is derived from an EMBL/GenBank/DDBJ whole genome shotgun (WGS) entry which is preliminary data.</text>
</comment>
<dbReference type="EMBL" id="VLXZ01000016">
    <property type="protein sequence ID" value="TSB44970.1"/>
    <property type="molecule type" value="Genomic_DNA"/>
</dbReference>
<proteinExistence type="predicted"/>
<sequence length="176" mass="19985">MDLLNNKNLKKKTSTGFTILSGDSTDGHGGYGAGTLNLDNMTPVFVNPEDDEVFVDMGALHARSSVEKRIKFLKEKDKVPNGKLYWLVWVTILSKENKPYYGGVAGCEMRVDTEIRRGYKSMPEHVNKMDKSLKGKIVVDDMEKKSRHLLAEFLKSHNEEMWNHSDAELHDALQKD</sequence>